<proteinExistence type="predicted"/>
<gene>
    <name evidence="1" type="ORF">N7541_001131</name>
</gene>
<dbReference type="AlphaFoldDB" id="A0A9W9RVL9"/>
<reference evidence="1" key="1">
    <citation type="submission" date="2022-12" db="EMBL/GenBank/DDBJ databases">
        <authorList>
            <person name="Petersen C."/>
        </authorList>
    </citation>
    <scope>NUCLEOTIDE SEQUENCE</scope>
    <source>
        <strain evidence="1">IBT 35675</strain>
    </source>
</reference>
<name>A0A9W9RVL9_PENBR</name>
<sequence length="115" mass="12537">MPKALDFKVAGLQNHPDYTATPQFIGSLSRPILSTSETAERIGPQSTPFFNYSGQKFFLGITPDHQHTEASGHCDSRFSTDLYQNVSSQAQYGSATSGRVLPPPMHYDISASADL</sequence>
<dbReference type="Proteomes" id="UP001148299">
    <property type="component" value="Unassembled WGS sequence"/>
</dbReference>
<accession>A0A9W9RVL9</accession>
<evidence type="ECO:0000313" key="2">
    <source>
        <dbReference type="Proteomes" id="UP001148299"/>
    </source>
</evidence>
<comment type="caution">
    <text evidence="1">The sequence shown here is derived from an EMBL/GenBank/DDBJ whole genome shotgun (WGS) entry which is preliminary data.</text>
</comment>
<organism evidence="1 2">
    <name type="scientific">Penicillium brevicompactum</name>
    <dbReference type="NCBI Taxonomy" id="5074"/>
    <lineage>
        <taxon>Eukaryota</taxon>
        <taxon>Fungi</taxon>
        <taxon>Dikarya</taxon>
        <taxon>Ascomycota</taxon>
        <taxon>Pezizomycotina</taxon>
        <taxon>Eurotiomycetes</taxon>
        <taxon>Eurotiomycetidae</taxon>
        <taxon>Eurotiales</taxon>
        <taxon>Aspergillaceae</taxon>
        <taxon>Penicillium</taxon>
    </lineage>
</organism>
<protein>
    <submittedName>
        <fullName evidence="1">Uncharacterized protein</fullName>
    </submittedName>
</protein>
<reference evidence="1" key="2">
    <citation type="journal article" date="2023" name="IMA Fungus">
        <title>Comparative genomic study of the Penicillium genus elucidates a diverse pangenome and 15 lateral gene transfer events.</title>
        <authorList>
            <person name="Petersen C."/>
            <person name="Sorensen T."/>
            <person name="Nielsen M.R."/>
            <person name="Sondergaard T.E."/>
            <person name="Sorensen J.L."/>
            <person name="Fitzpatrick D.A."/>
            <person name="Frisvad J.C."/>
            <person name="Nielsen K.L."/>
        </authorList>
    </citation>
    <scope>NUCLEOTIDE SEQUENCE</scope>
    <source>
        <strain evidence="1">IBT 35675</strain>
    </source>
</reference>
<evidence type="ECO:0000313" key="1">
    <source>
        <dbReference type="EMBL" id="KAJ5367190.1"/>
    </source>
</evidence>
<keyword evidence="2" id="KW-1185">Reference proteome</keyword>
<dbReference type="EMBL" id="JAPZBR010000001">
    <property type="protein sequence ID" value="KAJ5367190.1"/>
    <property type="molecule type" value="Genomic_DNA"/>
</dbReference>